<dbReference type="EMBL" id="CM023472">
    <property type="protein sequence ID" value="KAH7958641.1"/>
    <property type="molecule type" value="Genomic_DNA"/>
</dbReference>
<evidence type="ECO:0000313" key="2">
    <source>
        <dbReference type="Proteomes" id="UP000821865"/>
    </source>
</evidence>
<name>A0ACB8D2Q7_DERSI</name>
<organism evidence="1 2">
    <name type="scientific">Dermacentor silvarum</name>
    <name type="common">Tick</name>
    <dbReference type="NCBI Taxonomy" id="543639"/>
    <lineage>
        <taxon>Eukaryota</taxon>
        <taxon>Metazoa</taxon>
        <taxon>Ecdysozoa</taxon>
        <taxon>Arthropoda</taxon>
        <taxon>Chelicerata</taxon>
        <taxon>Arachnida</taxon>
        <taxon>Acari</taxon>
        <taxon>Parasitiformes</taxon>
        <taxon>Ixodida</taxon>
        <taxon>Ixodoidea</taxon>
        <taxon>Ixodidae</taxon>
        <taxon>Rhipicephalinae</taxon>
        <taxon>Dermacentor</taxon>
    </lineage>
</organism>
<gene>
    <name evidence="1" type="ORF">HPB49_003602</name>
</gene>
<evidence type="ECO:0000313" key="1">
    <source>
        <dbReference type="EMBL" id="KAH7958641.1"/>
    </source>
</evidence>
<reference evidence="1" key="1">
    <citation type="submission" date="2020-05" db="EMBL/GenBank/DDBJ databases">
        <title>Large-scale comparative analyses of tick genomes elucidate their genetic diversity and vector capacities.</title>
        <authorList>
            <person name="Jia N."/>
            <person name="Wang J."/>
            <person name="Shi W."/>
            <person name="Du L."/>
            <person name="Sun Y."/>
            <person name="Zhan W."/>
            <person name="Jiang J."/>
            <person name="Wang Q."/>
            <person name="Zhang B."/>
            <person name="Ji P."/>
            <person name="Sakyi L.B."/>
            <person name="Cui X."/>
            <person name="Yuan T."/>
            <person name="Jiang B."/>
            <person name="Yang W."/>
            <person name="Lam T.T.-Y."/>
            <person name="Chang Q."/>
            <person name="Ding S."/>
            <person name="Wang X."/>
            <person name="Zhu J."/>
            <person name="Ruan X."/>
            <person name="Zhao L."/>
            <person name="Wei J."/>
            <person name="Que T."/>
            <person name="Du C."/>
            <person name="Cheng J."/>
            <person name="Dai P."/>
            <person name="Han X."/>
            <person name="Huang E."/>
            <person name="Gao Y."/>
            <person name="Liu J."/>
            <person name="Shao H."/>
            <person name="Ye R."/>
            <person name="Li L."/>
            <person name="Wei W."/>
            <person name="Wang X."/>
            <person name="Wang C."/>
            <person name="Yang T."/>
            <person name="Huo Q."/>
            <person name="Li W."/>
            <person name="Guo W."/>
            <person name="Chen H."/>
            <person name="Zhou L."/>
            <person name="Ni X."/>
            <person name="Tian J."/>
            <person name="Zhou Y."/>
            <person name="Sheng Y."/>
            <person name="Liu T."/>
            <person name="Pan Y."/>
            <person name="Xia L."/>
            <person name="Li J."/>
            <person name="Zhao F."/>
            <person name="Cao W."/>
        </authorList>
    </citation>
    <scope>NUCLEOTIDE SEQUENCE</scope>
    <source>
        <strain evidence="1">Dsil-2018</strain>
    </source>
</reference>
<keyword evidence="2" id="KW-1185">Reference proteome</keyword>
<accession>A0ACB8D2Q7</accession>
<sequence length="139" mass="16110">MVRSICSSFGMNPHIEHDDATFLTYVTRRITNLDHRQRFFHPGKTKWWKIVSVKTPHKGKRLKDIFQEPLVPSMDDPKVVFLHQLLDWLDTWRSKDLASGTLTKETHAALHQTTYALLEIASYCFDELGLSRTSTKAPD</sequence>
<protein>
    <submittedName>
        <fullName evidence="1">Uncharacterized protein</fullName>
    </submittedName>
</protein>
<comment type="caution">
    <text evidence="1">The sequence shown here is derived from an EMBL/GenBank/DDBJ whole genome shotgun (WGS) entry which is preliminary data.</text>
</comment>
<proteinExistence type="predicted"/>
<dbReference type="Proteomes" id="UP000821865">
    <property type="component" value="Chromosome 3"/>
</dbReference>